<organism evidence="2 3">
    <name type="scientific">Subtercola vilae</name>
    <dbReference type="NCBI Taxonomy" id="2056433"/>
    <lineage>
        <taxon>Bacteria</taxon>
        <taxon>Bacillati</taxon>
        <taxon>Actinomycetota</taxon>
        <taxon>Actinomycetes</taxon>
        <taxon>Micrococcales</taxon>
        <taxon>Microbacteriaceae</taxon>
        <taxon>Subtercola</taxon>
    </lineage>
</organism>
<accession>A0A4T2B7Q6</accession>
<name>A0A4T2B7Q6_9MICO</name>
<dbReference type="InterPro" id="IPR036689">
    <property type="entry name" value="ESAT-6-like_sf"/>
</dbReference>
<sequence length="382" mass="37261">MAGGFYGADVEALRQLSKQFDQAAAELNRVTSTLTSHVNQAQAWQGPDAQQFRAAWNGSHTRTLDRAARALQLGSTGLAKNADEQNAASTDSARSGGGGASGAGGAGGSGGGGASGAHGTVTLPGGGVVPFSITGKPGIGPDGLTPGTVAFGEHGRVEGNGALGGGSVTIRNGGSADANTVYGPNGAAEHTAKAGWGWGANEELHGNFRNGDLTGTGSVQQFLGAKGDTTAHAGVDSNGQYTAGAKADGMAGFEQNASGSLKVGQSSVGLDVKELAGAALNGNAGGTIGPEGMGVNAGGEAFAGLKGGVDGTLSVGGVTDKIGYEAYAGIGAHANFDGQATWNDVHLKIDAGVAFGLGGGFSQDISFSPKDAVASVAHSFGF</sequence>
<evidence type="ECO:0000313" key="2">
    <source>
        <dbReference type="EMBL" id="TIH27063.1"/>
    </source>
</evidence>
<dbReference type="SUPFAM" id="SSF140453">
    <property type="entry name" value="EsxAB dimer-like"/>
    <property type="match status" value="1"/>
</dbReference>
<feature type="compositionally biased region" description="Gly residues" evidence="1">
    <location>
        <begin position="95"/>
        <end position="116"/>
    </location>
</feature>
<proteinExistence type="predicted"/>
<dbReference type="RefSeq" id="WP_136643809.1">
    <property type="nucleotide sequence ID" value="NZ_QYRT01000077.1"/>
</dbReference>
<keyword evidence="3" id="KW-1185">Reference proteome</keyword>
<dbReference type="OrthoDB" id="4617536at2"/>
<dbReference type="Proteomes" id="UP000306192">
    <property type="component" value="Unassembled WGS sequence"/>
</dbReference>
<evidence type="ECO:0000256" key="1">
    <source>
        <dbReference type="SAM" id="MobiDB-lite"/>
    </source>
</evidence>
<dbReference type="Gene3D" id="1.10.287.1060">
    <property type="entry name" value="ESAT-6-like"/>
    <property type="match status" value="1"/>
</dbReference>
<evidence type="ECO:0000313" key="3">
    <source>
        <dbReference type="Proteomes" id="UP000306192"/>
    </source>
</evidence>
<reference evidence="2 3" key="1">
    <citation type="journal article" date="2019" name="Microorganisms">
        <title>Systematic Affiliation and Genome Analysis of Subtercola vilae DB165(T) with Particular Emphasis on Cold Adaptation of an Isolate from a High-Altitude Cold Volcano Lake.</title>
        <authorList>
            <person name="Villalobos A.S."/>
            <person name="Wiese J."/>
            <person name="Imhoff J.F."/>
            <person name="Dorador C."/>
            <person name="Keller A."/>
            <person name="Hentschel U."/>
        </authorList>
    </citation>
    <scope>NUCLEOTIDE SEQUENCE [LARGE SCALE GENOMIC DNA]</scope>
    <source>
        <strain evidence="2 3">DB165</strain>
    </source>
</reference>
<dbReference type="AlphaFoldDB" id="A0A4T2B7Q6"/>
<feature type="region of interest" description="Disordered" evidence="1">
    <location>
        <begin position="77"/>
        <end position="119"/>
    </location>
</feature>
<protein>
    <submittedName>
        <fullName evidence="2">WXG100 family type VII secretion target</fullName>
    </submittedName>
</protein>
<gene>
    <name evidence="2" type="ORF">D4765_18670</name>
</gene>
<comment type="caution">
    <text evidence="2">The sequence shown here is derived from an EMBL/GenBank/DDBJ whole genome shotgun (WGS) entry which is preliminary data.</text>
</comment>
<dbReference type="EMBL" id="QYRT01000077">
    <property type="protein sequence ID" value="TIH27063.1"/>
    <property type="molecule type" value="Genomic_DNA"/>
</dbReference>